<name>A0A0F9B2K0_9ZZZZ</name>
<proteinExistence type="predicted"/>
<reference evidence="1" key="1">
    <citation type="journal article" date="2015" name="Nature">
        <title>Complex archaea that bridge the gap between prokaryotes and eukaryotes.</title>
        <authorList>
            <person name="Spang A."/>
            <person name="Saw J.H."/>
            <person name="Jorgensen S.L."/>
            <person name="Zaremba-Niedzwiedzka K."/>
            <person name="Martijn J."/>
            <person name="Lind A.E."/>
            <person name="van Eijk R."/>
            <person name="Schleper C."/>
            <person name="Guy L."/>
            <person name="Ettema T.J."/>
        </authorList>
    </citation>
    <scope>NUCLEOTIDE SEQUENCE</scope>
</reference>
<accession>A0A0F9B2K0</accession>
<evidence type="ECO:0000313" key="1">
    <source>
        <dbReference type="EMBL" id="KKL08017.1"/>
    </source>
</evidence>
<protein>
    <submittedName>
        <fullName evidence="1">Uncharacterized protein</fullName>
    </submittedName>
</protein>
<dbReference type="EMBL" id="LAZR01043051">
    <property type="protein sequence ID" value="KKL08017.1"/>
    <property type="molecule type" value="Genomic_DNA"/>
</dbReference>
<sequence>MKCPLLTIGLSAVAAKEAVEMEDCIKEECAWWSDDLEGCDPTGMLPHIIKIADRLMELVAKMPHEEQFRR</sequence>
<organism evidence="1">
    <name type="scientific">marine sediment metagenome</name>
    <dbReference type="NCBI Taxonomy" id="412755"/>
    <lineage>
        <taxon>unclassified sequences</taxon>
        <taxon>metagenomes</taxon>
        <taxon>ecological metagenomes</taxon>
    </lineage>
</organism>
<dbReference type="AlphaFoldDB" id="A0A0F9B2K0"/>
<comment type="caution">
    <text evidence="1">The sequence shown here is derived from an EMBL/GenBank/DDBJ whole genome shotgun (WGS) entry which is preliminary data.</text>
</comment>
<gene>
    <name evidence="1" type="ORF">LCGC14_2580140</name>
</gene>